<gene>
    <name evidence="1" type="ORF">LKA5_047</name>
</gene>
<accession>A0A0U1SXT5</accession>
<dbReference type="Proteomes" id="UP000225231">
    <property type="component" value="Segment"/>
</dbReference>
<evidence type="ECO:0000313" key="1">
    <source>
        <dbReference type="EMBL" id="AGR46399.1"/>
    </source>
</evidence>
<evidence type="ECO:0000313" key="2">
    <source>
        <dbReference type="Proteomes" id="UP000225231"/>
    </source>
</evidence>
<sequence>MSKKMSVDLKVGEVLLIDGTAIRLEKKSGQVARLQISADEGTVIQNPAAARRSALQDLEHTPDGKYPL</sequence>
<keyword evidence="2" id="KW-1185">Reference proteome</keyword>
<reference evidence="1 2" key="1">
    <citation type="submission" date="2013-04" db="EMBL/GenBank/DDBJ databases">
        <title>Complete genome sequence of F116-like bacteriophages.</title>
        <authorList>
            <person name="Lammens E.A."/>
            <person name="Lavigne R."/>
        </authorList>
    </citation>
    <scope>NUCLEOTIDE SEQUENCE [LARGE SCALE GENOMIC DNA]</scope>
    <source>
        <strain evidence="1">LKA5</strain>
    </source>
</reference>
<organism evidence="1 2">
    <name type="scientific">Pseudomonas phage LKA5</name>
    <dbReference type="NCBI Taxonomy" id="1327940"/>
    <lineage>
        <taxon>Viruses</taxon>
        <taxon>Duplodnaviria</taxon>
        <taxon>Heunggongvirae</taxon>
        <taxon>Uroviricota</taxon>
        <taxon>Caudoviricetes</taxon>
        <taxon>Hollowayvirus</taxon>
        <taxon>Hollowayvirus LKA5</taxon>
    </lineage>
</organism>
<name>A0A0U1SXT5_9CAUD</name>
<dbReference type="EMBL" id="KC900378">
    <property type="protein sequence ID" value="AGR46399.1"/>
    <property type="molecule type" value="Genomic_DNA"/>
</dbReference>
<protein>
    <submittedName>
        <fullName evidence="1">Uncharacterized protein</fullName>
    </submittedName>
</protein>
<proteinExistence type="predicted"/>